<sequence>MNRRKQHATAGDGVRYITAGSLRAAGFQVWHTPTALNSDHVSVANLDGNVAWTEDEIRAFKACLKGAECKWKEGHL</sequence>
<dbReference type="Proteomes" id="UP001501442">
    <property type="component" value="Unassembled WGS sequence"/>
</dbReference>
<reference evidence="2" key="1">
    <citation type="journal article" date="2019" name="Int. J. Syst. Evol. Microbiol.">
        <title>The Global Catalogue of Microorganisms (GCM) 10K type strain sequencing project: providing services to taxonomists for standard genome sequencing and annotation.</title>
        <authorList>
            <consortium name="The Broad Institute Genomics Platform"/>
            <consortium name="The Broad Institute Genome Sequencing Center for Infectious Disease"/>
            <person name="Wu L."/>
            <person name="Ma J."/>
        </authorList>
    </citation>
    <scope>NUCLEOTIDE SEQUENCE [LARGE SCALE GENOMIC DNA]</scope>
    <source>
        <strain evidence="2">JCM 17939</strain>
    </source>
</reference>
<organism evidence="1 2">
    <name type="scientific">Actinoallomurus vinaceus</name>
    <dbReference type="NCBI Taxonomy" id="1080074"/>
    <lineage>
        <taxon>Bacteria</taxon>
        <taxon>Bacillati</taxon>
        <taxon>Actinomycetota</taxon>
        <taxon>Actinomycetes</taxon>
        <taxon>Streptosporangiales</taxon>
        <taxon>Thermomonosporaceae</taxon>
        <taxon>Actinoallomurus</taxon>
    </lineage>
</organism>
<keyword evidence="2" id="KW-1185">Reference proteome</keyword>
<gene>
    <name evidence="1" type="ORF">GCM10023196_092950</name>
</gene>
<protein>
    <submittedName>
        <fullName evidence="1">Uncharacterized protein</fullName>
    </submittedName>
</protein>
<comment type="caution">
    <text evidence="1">The sequence shown here is derived from an EMBL/GenBank/DDBJ whole genome shotgun (WGS) entry which is preliminary data.</text>
</comment>
<accession>A0ABP8URL2</accession>
<proteinExistence type="predicted"/>
<evidence type="ECO:0000313" key="2">
    <source>
        <dbReference type="Proteomes" id="UP001501442"/>
    </source>
</evidence>
<evidence type="ECO:0000313" key="1">
    <source>
        <dbReference type="EMBL" id="GAA4637776.1"/>
    </source>
</evidence>
<dbReference type="EMBL" id="BAABHK010000020">
    <property type="protein sequence ID" value="GAA4637776.1"/>
    <property type="molecule type" value="Genomic_DNA"/>
</dbReference>
<name>A0ABP8URL2_9ACTN</name>